<dbReference type="EC" id="2.3.1.225" evidence="9"/>
<dbReference type="Proteomes" id="UP000275267">
    <property type="component" value="Unassembled WGS sequence"/>
</dbReference>
<keyword evidence="6 9" id="KW-0472">Membrane</keyword>
<dbReference type="InterPro" id="IPR001594">
    <property type="entry name" value="Palmitoyltrfase_DHHC"/>
</dbReference>
<feature type="region of interest" description="Disordered" evidence="10">
    <location>
        <begin position="1"/>
        <end position="34"/>
    </location>
</feature>
<dbReference type="Pfam" id="PF04520">
    <property type="entry name" value="Senescence_reg"/>
    <property type="match status" value="1"/>
</dbReference>
<keyword evidence="5 9" id="KW-1133">Transmembrane helix</keyword>
<evidence type="ECO:0000256" key="2">
    <source>
        <dbReference type="ARBA" id="ARBA00008574"/>
    </source>
</evidence>
<keyword evidence="3 9" id="KW-0808">Transferase</keyword>
<dbReference type="GO" id="GO:0005794">
    <property type="term" value="C:Golgi apparatus"/>
    <property type="evidence" value="ECO:0007669"/>
    <property type="project" value="TreeGrafter"/>
</dbReference>
<dbReference type="AlphaFoldDB" id="A0A3L6QU66"/>
<dbReference type="EMBL" id="PQIB02000011">
    <property type="protein sequence ID" value="RLM86651.1"/>
    <property type="molecule type" value="Genomic_DNA"/>
</dbReference>
<accession>A0A3L6QU66</accession>
<evidence type="ECO:0000313" key="12">
    <source>
        <dbReference type="EMBL" id="RLM86651.1"/>
    </source>
</evidence>
<feature type="transmembrane region" description="Helical" evidence="9">
    <location>
        <begin position="93"/>
        <end position="109"/>
    </location>
</feature>
<dbReference type="STRING" id="4540.A0A3L6QU66"/>
<dbReference type="OrthoDB" id="4096362at2759"/>
<organism evidence="12 13">
    <name type="scientific">Panicum miliaceum</name>
    <name type="common">Proso millet</name>
    <name type="synonym">Broomcorn millet</name>
    <dbReference type="NCBI Taxonomy" id="4540"/>
    <lineage>
        <taxon>Eukaryota</taxon>
        <taxon>Viridiplantae</taxon>
        <taxon>Streptophyta</taxon>
        <taxon>Embryophyta</taxon>
        <taxon>Tracheophyta</taxon>
        <taxon>Spermatophyta</taxon>
        <taxon>Magnoliopsida</taxon>
        <taxon>Liliopsida</taxon>
        <taxon>Poales</taxon>
        <taxon>Poaceae</taxon>
        <taxon>PACMAD clade</taxon>
        <taxon>Panicoideae</taxon>
        <taxon>Panicodae</taxon>
        <taxon>Paniceae</taxon>
        <taxon>Panicinae</taxon>
        <taxon>Panicum</taxon>
        <taxon>Panicum sect. Panicum</taxon>
    </lineage>
</organism>
<evidence type="ECO:0000256" key="9">
    <source>
        <dbReference type="RuleBase" id="RU079119"/>
    </source>
</evidence>
<sequence>MEYSADQERGMQEHHHQGHRRSAGTGAPNGSPSSATCNPIWSACGMLRSLTPSCFSRGPPLPPSPPARVHQVWPGRNVFFLDGRVICGPDPRGLILSAMALLLSEWIFLARVIDSSSAHRILIPASSLILLAAATASLLLAATSDPGIIPRNQASPSSEEDGTSAARFVVVNGVEVRLKFCETCKIHRPPRSSHCAVCDNCVDKFDHHCPWISQCIGLRNYRFYMLLLCSALAFYTFMFAFTVRTIRIKMEITNAGVFSLVRTLPEPFVLAAFSFMSICALGCLLAFHAFLVAKNTTSHEMEKGRYHSSPNPYDKGALANIRESLLEKLPPPRVDFRAAAEPTWGPAGGESEGDLPTPSDDAGGQAMRDARKGEMWFRHKHNKPPSIGIACARPMAGVREEEFDEGDVWDVLQGDHHQAGSTEAAAAAAFVVTPPRNRRASSGKDKKPAVAKSDGVVMSRPRPSAPVAIPAGSGSSRLCGGGEEDEEDGGEMLPPHEWLARKMERMGVSSPPDQACRGRSKGRELTKVRDALLPKTAFSEQ</sequence>
<comment type="domain">
    <text evidence="9">The DHHC domain is required for palmitoyltransferase activity.</text>
</comment>
<comment type="similarity">
    <text evidence="2 9">Belongs to the DHHC palmitoyltransferase family.</text>
</comment>
<dbReference type="Pfam" id="PF01529">
    <property type="entry name" value="DHHC"/>
    <property type="match status" value="1"/>
</dbReference>
<keyword evidence="13" id="KW-1185">Reference proteome</keyword>
<comment type="catalytic activity">
    <reaction evidence="9">
        <text>L-cysteinyl-[protein] + hexadecanoyl-CoA = S-hexadecanoyl-L-cysteinyl-[protein] + CoA</text>
        <dbReference type="Rhea" id="RHEA:36683"/>
        <dbReference type="Rhea" id="RHEA-COMP:10131"/>
        <dbReference type="Rhea" id="RHEA-COMP:11032"/>
        <dbReference type="ChEBI" id="CHEBI:29950"/>
        <dbReference type="ChEBI" id="CHEBI:57287"/>
        <dbReference type="ChEBI" id="CHEBI:57379"/>
        <dbReference type="ChEBI" id="CHEBI:74151"/>
        <dbReference type="EC" id="2.3.1.225"/>
    </reaction>
</comment>
<gene>
    <name evidence="12" type="ORF">C2845_PM04G25910</name>
</gene>
<dbReference type="GO" id="GO:0010150">
    <property type="term" value="P:leaf senescence"/>
    <property type="evidence" value="ECO:0007669"/>
    <property type="project" value="UniProtKB-ARBA"/>
</dbReference>
<protein>
    <recommendedName>
        <fullName evidence="9">S-acyltransferase</fullName>
        <ecNumber evidence="9">2.3.1.225</ecNumber>
    </recommendedName>
    <alternativeName>
        <fullName evidence="9">Palmitoyltransferase</fullName>
    </alternativeName>
</protein>
<evidence type="ECO:0000256" key="1">
    <source>
        <dbReference type="ARBA" id="ARBA00004141"/>
    </source>
</evidence>
<evidence type="ECO:0000256" key="4">
    <source>
        <dbReference type="ARBA" id="ARBA00022692"/>
    </source>
</evidence>
<feature type="compositionally biased region" description="Basic and acidic residues" evidence="10">
    <location>
        <begin position="1"/>
        <end position="15"/>
    </location>
</feature>
<evidence type="ECO:0000256" key="7">
    <source>
        <dbReference type="ARBA" id="ARBA00023315"/>
    </source>
</evidence>
<feature type="transmembrane region" description="Helical" evidence="9">
    <location>
        <begin position="223"/>
        <end position="248"/>
    </location>
</feature>
<feature type="region of interest" description="Disordered" evidence="10">
    <location>
        <begin position="435"/>
        <end position="493"/>
    </location>
</feature>
<dbReference type="GO" id="GO:0016020">
    <property type="term" value="C:membrane"/>
    <property type="evidence" value="ECO:0007669"/>
    <property type="project" value="UniProtKB-SubCell"/>
</dbReference>
<dbReference type="PROSITE" id="PS50216">
    <property type="entry name" value="DHHC"/>
    <property type="match status" value="1"/>
</dbReference>
<feature type="region of interest" description="Disordered" evidence="10">
    <location>
        <begin position="339"/>
        <end position="366"/>
    </location>
</feature>
<evidence type="ECO:0000259" key="11">
    <source>
        <dbReference type="Pfam" id="PF01529"/>
    </source>
</evidence>
<evidence type="ECO:0000256" key="5">
    <source>
        <dbReference type="ARBA" id="ARBA00022989"/>
    </source>
</evidence>
<evidence type="ECO:0000256" key="6">
    <source>
        <dbReference type="ARBA" id="ARBA00023136"/>
    </source>
</evidence>
<reference evidence="13" key="1">
    <citation type="journal article" date="2019" name="Nat. Commun.">
        <title>The genome of broomcorn millet.</title>
        <authorList>
            <person name="Zou C."/>
            <person name="Miki D."/>
            <person name="Li D."/>
            <person name="Tang Q."/>
            <person name="Xiao L."/>
            <person name="Rajput S."/>
            <person name="Deng P."/>
            <person name="Jia W."/>
            <person name="Huang R."/>
            <person name="Zhang M."/>
            <person name="Sun Y."/>
            <person name="Hu J."/>
            <person name="Fu X."/>
            <person name="Schnable P.S."/>
            <person name="Li F."/>
            <person name="Zhang H."/>
            <person name="Feng B."/>
            <person name="Zhu X."/>
            <person name="Liu R."/>
            <person name="Schnable J.C."/>
            <person name="Zhu J.-K."/>
            <person name="Zhang H."/>
        </authorList>
    </citation>
    <scope>NUCLEOTIDE SEQUENCE [LARGE SCALE GENOMIC DNA]</scope>
</reference>
<dbReference type="PANTHER" id="PTHR22883:SF57">
    <property type="entry name" value="S-ACYLTRANSFERASE"/>
    <property type="match status" value="1"/>
</dbReference>
<feature type="transmembrane region" description="Helical" evidence="9">
    <location>
        <begin position="121"/>
        <end position="142"/>
    </location>
</feature>
<comment type="subcellular location">
    <subcellularLocation>
        <location evidence="1">Membrane</location>
        <topology evidence="1">Multi-pass membrane protein</topology>
    </subcellularLocation>
</comment>
<dbReference type="InterPro" id="IPR039859">
    <property type="entry name" value="PFA4/ZDH16/20/ERF2-like"/>
</dbReference>
<evidence type="ECO:0000256" key="3">
    <source>
        <dbReference type="ARBA" id="ARBA00022679"/>
    </source>
</evidence>
<dbReference type="PANTHER" id="PTHR22883">
    <property type="entry name" value="ZINC FINGER DHHC DOMAIN CONTAINING PROTEIN"/>
    <property type="match status" value="1"/>
</dbReference>
<evidence type="ECO:0000256" key="8">
    <source>
        <dbReference type="ARBA" id="ARBA00034773"/>
    </source>
</evidence>
<feature type="transmembrane region" description="Helical" evidence="9">
    <location>
        <begin position="268"/>
        <end position="293"/>
    </location>
</feature>
<evidence type="ECO:0000256" key="10">
    <source>
        <dbReference type="SAM" id="MobiDB-lite"/>
    </source>
</evidence>
<dbReference type="GO" id="GO:0005783">
    <property type="term" value="C:endoplasmic reticulum"/>
    <property type="evidence" value="ECO:0007669"/>
    <property type="project" value="TreeGrafter"/>
</dbReference>
<keyword evidence="4 9" id="KW-0812">Transmembrane</keyword>
<feature type="domain" description="Palmitoyltransferase DHHC" evidence="11">
    <location>
        <begin position="177"/>
        <end position="303"/>
    </location>
</feature>
<dbReference type="GO" id="GO:0006612">
    <property type="term" value="P:protein targeting to membrane"/>
    <property type="evidence" value="ECO:0007669"/>
    <property type="project" value="TreeGrafter"/>
</dbReference>
<name>A0A3L6QU66_PANMI</name>
<keyword evidence="7 9" id="KW-0012">Acyltransferase</keyword>
<proteinExistence type="inferred from homology"/>
<comment type="caution">
    <text evidence="12">The sequence shown here is derived from an EMBL/GenBank/DDBJ whole genome shotgun (WGS) entry which is preliminary data.</text>
</comment>
<comment type="similarity">
    <text evidence="8">Belongs to the senescence regulator S40 family.</text>
</comment>
<evidence type="ECO:0000313" key="13">
    <source>
        <dbReference type="Proteomes" id="UP000275267"/>
    </source>
</evidence>
<feature type="compositionally biased region" description="Basic and acidic residues" evidence="10">
    <location>
        <begin position="521"/>
        <end position="532"/>
    </location>
</feature>
<dbReference type="GO" id="GO:0019706">
    <property type="term" value="F:protein-cysteine S-palmitoyltransferase activity"/>
    <property type="evidence" value="ECO:0007669"/>
    <property type="project" value="UniProtKB-EC"/>
</dbReference>
<feature type="region of interest" description="Disordered" evidence="10">
    <location>
        <begin position="506"/>
        <end position="541"/>
    </location>
</feature>
<dbReference type="InterPro" id="IPR007608">
    <property type="entry name" value="Senescence_reg_S40"/>
</dbReference>